<reference evidence="1" key="1">
    <citation type="submission" date="2022-04" db="EMBL/GenBank/DDBJ databases">
        <title>Jade perch genome.</title>
        <authorList>
            <person name="Chao B."/>
        </authorList>
    </citation>
    <scope>NUCLEOTIDE SEQUENCE</scope>
    <source>
        <strain evidence="1">CB-2022</strain>
    </source>
</reference>
<dbReference type="Proteomes" id="UP000831701">
    <property type="component" value="Chromosome 14"/>
</dbReference>
<evidence type="ECO:0000313" key="2">
    <source>
        <dbReference type="Proteomes" id="UP000831701"/>
    </source>
</evidence>
<keyword evidence="2" id="KW-1185">Reference proteome</keyword>
<organism evidence="1 2">
    <name type="scientific">Scortum barcoo</name>
    <name type="common">barcoo grunter</name>
    <dbReference type="NCBI Taxonomy" id="214431"/>
    <lineage>
        <taxon>Eukaryota</taxon>
        <taxon>Metazoa</taxon>
        <taxon>Chordata</taxon>
        <taxon>Craniata</taxon>
        <taxon>Vertebrata</taxon>
        <taxon>Euteleostomi</taxon>
        <taxon>Actinopterygii</taxon>
        <taxon>Neopterygii</taxon>
        <taxon>Teleostei</taxon>
        <taxon>Neoteleostei</taxon>
        <taxon>Acanthomorphata</taxon>
        <taxon>Eupercaria</taxon>
        <taxon>Centrarchiformes</taxon>
        <taxon>Terapontoidei</taxon>
        <taxon>Terapontidae</taxon>
        <taxon>Scortum</taxon>
    </lineage>
</organism>
<comment type="caution">
    <text evidence="1">The sequence shown here is derived from an EMBL/GenBank/DDBJ whole genome shotgun (WGS) entry which is preliminary data.</text>
</comment>
<dbReference type="EMBL" id="CM041544">
    <property type="protein sequence ID" value="KAI3362745.1"/>
    <property type="molecule type" value="Genomic_DNA"/>
</dbReference>
<proteinExistence type="predicted"/>
<sequence length="595" mass="66492">MAAELGSYKQAHTSSPPLTLGNSRVVEGPAPLKELGSRAQAMRGEFWSRDWVVEAPSAICHDCYPNHIAPPPLMDLPARVVSLLEGGPTSPFRAEPGRVPWAKTRQPPGASPASPNPRPGSRTVRGAPALHLLQPTEQERRRQQRACAVHPGARRRSVLKWGGWQKNSGDGRLTPRDSRLPCRPASIGTPRLHTCHPRTLTARRGGGKMLIIAPNAPHGAGWLADVSTALAAPLPPPPPPLLPPPPPLRCERKRSCRLKARKCCTFTLKTIHDPFTETQGSVGGDGVQNKSGIRKRGQEVVTFHLSSRVPFFAPSVRDGAAEKDAAHSEATADQTNTERAGWVNPRSVSGVEMRKRQAAHIEAPPQAPGQPRPNTCCLCWCGCCKCLWNEDRMERSERQTCTKMDSIEAAEEQHPSLEEVLSWSRSFELMLRSLEGREVFREFLRSEYSEDNLLFWLACEELKKETNPTVVEEKSRIIYEDYVSILSPKEVPAIFVLKNITPVCVSIVSMLTCRLSVLLRAQIEVSLDSRVREGINLSLAEPSNLMYEEAQFQIYTLMHRDSFPRFLNSSRCLCYFRKEITFVQIDHSRREMIRR</sequence>
<gene>
    <name evidence="1" type="ORF">L3Q82_001810</name>
</gene>
<name>A0ACB8W508_9TELE</name>
<accession>A0ACB8W508</accession>
<evidence type="ECO:0000313" key="1">
    <source>
        <dbReference type="EMBL" id="KAI3362745.1"/>
    </source>
</evidence>
<protein>
    <submittedName>
        <fullName evidence="1">Uncharacterized protein</fullName>
    </submittedName>
</protein>